<dbReference type="InterPro" id="IPR050641">
    <property type="entry name" value="RIFMO-like"/>
</dbReference>
<dbReference type="EMBL" id="BEYU01000008">
    <property type="protein sequence ID" value="GBG24714.1"/>
    <property type="molecule type" value="Genomic_DNA"/>
</dbReference>
<dbReference type="GO" id="GO:0071949">
    <property type="term" value="F:FAD binding"/>
    <property type="evidence" value="ECO:0007669"/>
    <property type="project" value="InterPro"/>
</dbReference>
<evidence type="ECO:0000256" key="1">
    <source>
        <dbReference type="ARBA" id="ARBA00022630"/>
    </source>
</evidence>
<dbReference type="OrthoDB" id="1716816at2759"/>
<keyword evidence="2" id="KW-0274">FAD</keyword>
<dbReference type="InParanoid" id="A0A2R5GAK0"/>
<evidence type="ECO:0000313" key="5">
    <source>
        <dbReference type="Proteomes" id="UP000241890"/>
    </source>
</evidence>
<name>A0A2R5GAK0_9STRA</name>
<dbReference type="GO" id="GO:0016709">
    <property type="term" value="F:oxidoreductase activity, acting on paired donors, with incorporation or reduction of molecular oxygen, NAD(P)H as one donor, and incorporation of one atom of oxygen"/>
    <property type="evidence" value="ECO:0007669"/>
    <property type="project" value="UniProtKB-ARBA"/>
</dbReference>
<evidence type="ECO:0000259" key="3">
    <source>
        <dbReference type="Pfam" id="PF01494"/>
    </source>
</evidence>
<keyword evidence="4" id="KW-0503">Monooxygenase</keyword>
<keyword evidence="1" id="KW-0285">Flavoprotein</keyword>
<evidence type="ECO:0000313" key="4">
    <source>
        <dbReference type="EMBL" id="GBG24714.1"/>
    </source>
</evidence>
<gene>
    <name evidence="4" type="ORF">FCC1311_009322</name>
</gene>
<organism evidence="4 5">
    <name type="scientific">Hondaea fermentalgiana</name>
    <dbReference type="NCBI Taxonomy" id="2315210"/>
    <lineage>
        <taxon>Eukaryota</taxon>
        <taxon>Sar</taxon>
        <taxon>Stramenopiles</taxon>
        <taxon>Bigyra</taxon>
        <taxon>Labyrinthulomycetes</taxon>
        <taxon>Thraustochytrida</taxon>
        <taxon>Thraustochytriidae</taxon>
        <taxon>Hondaea</taxon>
    </lineage>
</organism>
<feature type="domain" description="FAD-binding" evidence="3">
    <location>
        <begin position="1"/>
        <end position="329"/>
    </location>
</feature>
<proteinExistence type="predicted"/>
<evidence type="ECO:0000256" key="2">
    <source>
        <dbReference type="ARBA" id="ARBA00022827"/>
    </source>
</evidence>
<dbReference type="GO" id="GO:0006744">
    <property type="term" value="P:ubiquinone biosynthetic process"/>
    <property type="evidence" value="ECO:0007669"/>
    <property type="project" value="TreeGrafter"/>
</dbReference>
<dbReference type="SUPFAM" id="SSF51905">
    <property type="entry name" value="FAD/NAD(P)-binding domain"/>
    <property type="match status" value="1"/>
</dbReference>
<protein>
    <submittedName>
        <fullName evidence="4">FAD-dependent monooxygenase apdD</fullName>
    </submittedName>
</protein>
<reference evidence="4 5" key="1">
    <citation type="submission" date="2017-12" db="EMBL/GenBank/DDBJ databases">
        <title>Sequencing, de novo assembly and annotation of complete genome of a new Thraustochytrid species, strain FCC1311.</title>
        <authorList>
            <person name="Sedici K."/>
            <person name="Godart F."/>
            <person name="Aiese Cigliano R."/>
            <person name="Sanseverino W."/>
            <person name="Barakat M."/>
            <person name="Ortet P."/>
            <person name="Marechal E."/>
            <person name="Cagnac O."/>
            <person name="Amato A."/>
        </authorList>
    </citation>
    <scope>NUCLEOTIDE SEQUENCE [LARGE SCALE GENOMIC DNA]</scope>
</reference>
<dbReference type="PRINTS" id="PR00420">
    <property type="entry name" value="RNGMNOXGNASE"/>
</dbReference>
<dbReference type="Gene3D" id="3.40.30.120">
    <property type="match status" value="1"/>
</dbReference>
<accession>A0A2R5GAK0</accession>
<dbReference type="PANTHER" id="PTHR43004:SF6">
    <property type="entry name" value="FAD_NAD(P)-BINDING OXIDOREDUCTASE FAMILY PROTEIN"/>
    <property type="match status" value="1"/>
</dbReference>
<dbReference type="AlphaFoldDB" id="A0A2R5GAK0"/>
<dbReference type="PANTHER" id="PTHR43004">
    <property type="entry name" value="TRK SYSTEM POTASSIUM UPTAKE PROTEIN"/>
    <property type="match status" value="1"/>
</dbReference>
<dbReference type="InterPro" id="IPR036188">
    <property type="entry name" value="FAD/NAD-bd_sf"/>
</dbReference>
<dbReference type="Pfam" id="PF01494">
    <property type="entry name" value="FAD_binding_3"/>
    <property type="match status" value="1"/>
</dbReference>
<dbReference type="Gene3D" id="3.50.50.60">
    <property type="entry name" value="FAD/NAD(P)-binding domain"/>
    <property type="match status" value="1"/>
</dbReference>
<keyword evidence="5" id="KW-1185">Reference proteome</keyword>
<dbReference type="GO" id="GO:0005739">
    <property type="term" value="C:mitochondrion"/>
    <property type="evidence" value="ECO:0007669"/>
    <property type="project" value="TreeGrafter"/>
</dbReference>
<dbReference type="Proteomes" id="UP000241890">
    <property type="component" value="Unassembled WGS sequence"/>
</dbReference>
<comment type="caution">
    <text evidence="4">The sequence shown here is derived from an EMBL/GenBank/DDBJ whole genome shotgun (WGS) entry which is preliminary data.</text>
</comment>
<dbReference type="InterPro" id="IPR002938">
    <property type="entry name" value="FAD-bd"/>
</dbReference>
<sequence>MEVLRQLGLEETVWGHVPPSEHWRRFRYCTSLLGDDLAVMDHFRTEEFKFLGSLSPCRVAQLSQPILENILSEAANAAAESSGAKVLTGHIVQDLAPRSEDGGVNVTIRPTNGGPPTTVAAQYVVGADGTRSAVRRALGITSRGEHDMESFASIHFTSRELGKRLAKDRRGAMLSFVFSPDVLGVVVSHDLRRGDWVIHAPFFPPAQSLEDICGTEEACIEIIRQCCAPMSTHKGAEDDPLRDLELHSVRAWGMHATCATSFAGMGNRVFLAGDAAHQFPPSGGFGVNAGLVDAHNLVWKLAYTLQGKAGPSLLASYDLERRPVIEDALSVAVDNYRRGLLPARAMGLERNLVATAVSMLGQGGATLPWAGDLVSGMLTVGKQHLRSPALVKSRVKRVVEEDQDALPLLFPRTDKGFRYFPEAGGVARPASSPTSTPRDLSPSEFWLKPRLKRGTQTDIALGTSPGQALPHAWILERDSNLRLSTIDIISAQLPAYTLLYAMPSIWRPALETLHQKYGKAKTDRVLRGVALVPLQSPDGTTGDTGDFKEAVYVYEANSPWEQLREISERGALLVRPDGHIAAQLAGPSSSTPSASPRDLSHDILDVLEELELRINCN</sequence>
<keyword evidence="4" id="KW-0560">Oxidoreductase</keyword>
<dbReference type="Gene3D" id="3.30.9.10">
    <property type="entry name" value="D-Amino Acid Oxidase, subunit A, domain 2"/>
    <property type="match status" value="1"/>
</dbReference>